<dbReference type="EMBL" id="JANPWB010000005">
    <property type="protein sequence ID" value="KAJ1188525.1"/>
    <property type="molecule type" value="Genomic_DNA"/>
</dbReference>
<gene>
    <name evidence="1" type="ORF">NDU88_005286</name>
</gene>
<accession>A0AAV7UHM4</accession>
<dbReference type="AlphaFoldDB" id="A0AAV7UHM4"/>
<protein>
    <submittedName>
        <fullName evidence="1">Uncharacterized protein</fullName>
    </submittedName>
</protein>
<reference evidence="1" key="1">
    <citation type="journal article" date="2022" name="bioRxiv">
        <title>Sequencing and chromosome-scale assembly of the giantPleurodeles waltlgenome.</title>
        <authorList>
            <person name="Brown T."/>
            <person name="Elewa A."/>
            <person name="Iarovenko S."/>
            <person name="Subramanian E."/>
            <person name="Araus A.J."/>
            <person name="Petzold A."/>
            <person name="Susuki M."/>
            <person name="Suzuki K.-i.T."/>
            <person name="Hayashi T."/>
            <person name="Toyoda A."/>
            <person name="Oliveira C."/>
            <person name="Osipova E."/>
            <person name="Leigh N.D."/>
            <person name="Simon A."/>
            <person name="Yun M.H."/>
        </authorList>
    </citation>
    <scope>NUCLEOTIDE SEQUENCE</scope>
    <source>
        <strain evidence="1">20211129_DDA</strain>
        <tissue evidence="1">Liver</tissue>
    </source>
</reference>
<organism evidence="1 2">
    <name type="scientific">Pleurodeles waltl</name>
    <name type="common">Iberian ribbed newt</name>
    <dbReference type="NCBI Taxonomy" id="8319"/>
    <lineage>
        <taxon>Eukaryota</taxon>
        <taxon>Metazoa</taxon>
        <taxon>Chordata</taxon>
        <taxon>Craniata</taxon>
        <taxon>Vertebrata</taxon>
        <taxon>Euteleostomi</taxon>
        <taxon>Amphibia</taxon>
        <taxon>Batrachia</taxon>
        <taxon>Caudata</taxon>
        <taxon>Salamandroidea</taxon>
        <taxon>Salamandridae</taxon>
        <taxon>Pleurodelinae</taxon>
        <taxon>Pleurodeles</taxon>
    </lineage>
</organism>
<sequence length="158" mass="17682">MVMGAVTSEELQVLRLWTSEVDTRLRRFDYQHYVARAHSVGDRSGRLLAWHVRGEQQRRPIGGIKLDSGTMTNIQAGINDAFQRYYSILHAAQQPPSTEQLTEFFHALPLTRLSAAQQSELDKPIDAEEVQIALQQLAGNKAVVMVSQQSTTAHARGN</sequence>
<keyword evidence="2" id="KW-1185">Reference proteome</keyword>
<comment type="caution">
    <text evidence="1">The sequence shown here is derived from an EMBL/GenBank/DDBJ whole genome shotgun (WGS) entry which is preliminary data.</text>
</comment>
<dbReference type="Proteomes" id="UP001066276">
    <property type="component" value="Chromosome 3_1"/>
</dbReference>
<name>A0AAV7UHM4_PLEWA</name>
<evidence type="ECO:0000313" key="1">
    <source>
        <dbReference type="EMBL" id="KAJ1188525.1"/>
    </source>
</evidence>
<proteinExistence type="predicted"/>
<evidence type="ECO:0000313" key="2">
    <source>
        <dbReference type="Proteomes" id="UP001066276"/>
    </source>
</evidence>